<gene>
    <name evidence="2" type="ORF">Tco025E_07431</name>
</gene>
<evidence type="ECO:0000256" key="1">
    <source>
        <dbReference type="SAM" id="SignalP"/>
    </source>
</evidence>
<dbReference type="Proteomes" id="UP000284403">
    <property type="component" value="Unassembled WGS sequence"/>
</dbReference>
<evidence type="ECO:0008006" key="4">
    <source>
        <dbReference type="Google" id="ProtNLM"/>
    </source>
</evidence>
<sequence>MRRTTALWAARLLSLAAASASARASPNSSSSSSGISGAEADVSRGAGLFFADRAVKLTRPSSPGLSLSCTPSILSCDAPDAAATVRLATAEPGQVPLAKIQLAGACAVSLLRSNRIAFHCSGEAGRVQRHEVGLKTGDILAVLRGCDRMRGWDSLERTLRSVAGEDLEYTAEEVLLRLASDARAAGGDCSDVLSTGVAAAAAAAGNGAPNGVCIMAVVRHCPSARLPQPPFHLQCSIG</sequence>
<keyword evidence="1" id="KW-0732">Signal</keyword>
<dbReference type="AlphaFoldDB" id="A0A422NP42"/>
<feature type="signal peptide" evidence="1">
    <location>
        <begin position="1"/>
        <end position="24"/>
    </location>
</feature>
<reference evidence="2 3" key="1">
    <citation type="journal article" date="2018" name="BMC Genomics">
        <title>Genomic comparison of Trypanosoma conorhini and Trypanosoma rangeli to Trypanosoma cruzi strains of high and low virulence.</title>
        <authorList>
            <person name="Bradwell K.R."/>
            <person name="Koparde V.N."/>
            <person name="Matveyev A.V."/>
            <person name="Serrano M.G."/>
            <person name="Alves J.M."/>
            <person name="Parikh H."/>
            <person name="Huang B."/>
            <person name="Lee V."/>
            <person name="Espinosa-Alvarez O."/>
            <person name="Ortiz P.A."/>
            <person name="Costa-Martins A.G."/>
            <person name="Teixeira M.M."/>
            <person name="Buck G.A."/>
        </authorList>
    </citation>
    <scope>NUCLEOTIDE SEQUENCE [LARGE SCALE GENOMIC DNA]</scope>
    <source>
        <strain evidence="2 3">025E</strain>
    </source>
</reference>
<dbReference type="RefSeq" id="XP_029225608.1">
    <property type="nucleotide sequence ID" value="XM_029374296.1"/>
</dbReference>
<protein>
    <recommendedName>
        <fullName evidence="4">PPM-type phosphatase domain-containing protein</fullName>
    </recommendedName>
</protein>
<proteinExistence type="predicted"/>
<dbReference type="EMBL" id="MKKU01000574">
    <property type="protein sequence ID" value="RNF07164.1"/>
    <property type="molecule type" value="Genomic_DNA"/>
</dbReference>
<evidence type="ECO:0000313" key="3">
    <source>
        <dbReference type="Proteomes" id="UP000284403"/>
    </source>
</evidence>
<keyword evidence="3" id="KW-1185">Reference proteome</keyword>
<dbReference type="GeneID" id="40321042"/>
<name>A0A422NP42_9TRYP</name>
<feature type="chain" id="PRO_5019319378" description="PPM-type phosphatase domain-containing protein" evidence="1">
    <location>
        <begin position="25"/>
        <end position="238"/>
    </location>
</feature>
<dbReference type="OrthoDB" id="243939at2759"/>
<comment type="caution">
    <text evidence="2">The sequence shown here is derived from an EMBL/GenBank/DDBJ whole genome shotgun (WGS) entry which is preliminary data.</text>
</comment>
<organism evidence="2 3">
    <name type="scientific">Trypanosoma conorhini</name>
    <dbReference type="NCBI Taxonomy" id="83891"/>
    <lineage>
        <taxon>Eukaryota</taxon>
        <taxon>Discoba</taxon>
        <taxon>Euglenozoa</taxon>
        <taxon>Kinetoplastea</taxon>
        <taxon>Metakinetoplastina</taxon>
        <taxon>Trypanosomatida</taxon>
        <taxon>Trypanosomatidae</taxon>
        <taxon>Trypanosoma</taxon>
    </lineage>
</organism>
<evidence type="ECO:0000313" key="2">
    <source>
        <dbReference type="EMBL" id="RNF07164.1"/>
    </source>
</evidence>
<accession>A0A422NP42</accession>